<evidence type="ECO:0000256" key="1">
    <source>
        <dbReference type="SAM" id="MobiDB-lite"/>
    </source>
</evidence>
<dbReference type="AlphaFoldDB" id="A0A939P875"/>
<reference evidence="3" key="1">
    <citation type="submission" date="2021-03" db="EMBL/GenBank/DDBJ databases">
        <authorList>
            <person name="Kanchanasin P."/>
            <person name="Saeng-In P."/>
            <person name="Phongsopitanun W."/>
            <person name="Yuki M."/>
            <person name="Kudo T."/>
            <person name="Ohkuma M."/>
            <person name="Tanasupawat S."/>
        </authorList>
    </citation>
    <scope>NUCLEOTIDE SEQUENCE</scope>
    <source>
        <strain evidence="3">GKU 128</strain>
    </source>
</reference>
<proteinExistence type="predicted"/>
<evidence type="ECO:0000313" key="4">
    <source>
        <dbReference type="Proteomes" id="UP000669179"/>
    </source>
</evidence>
<sequence length="113" mass="12343">MTSSEAPGSRPALTAADGDDVPAPPRRAGRNFWRLGEWRKSRRSTGASGNCVEIAPGFAVSGPETGAPSFIAIRDSKNPDAGMLTLNPSAWRQLRNEVHDNRYDLTPRDRKPR</sequence>
<comment type="caution">
    <text evidence="3">The sequence shown here is derived from an EMBL/GenBank/DDBJ whole genome shotgun (WGS) entry which is preliminary data.</text>
</comment>
<keyword evidence="4" id="KW-1185">Reference proteome</keyword>
<dbReference type="Proteomes" id="UP000669179">
    <property type="component" value="Unassembled WGS sequence"/>
</dbReference>
<gene>
    <name evidence="3" type="ORF">J4573_11505</name>
</gene>
<dbReference type="EMBL" id="JAGEOJ010000004">
    <property type="protein sequence ID" value="MBO2447717.1"/>
    <property type="molecule type" value="Genomic_DNA"/>
</dbReference>
<dbReference type="Pfam" id="PF04149">
    <property type="entry name" value="DUF397"/>
    <property type="match status" value="1"/>
</dbReference>
<evidence type="ECO:0000313" key="3">
    <source>
        <dbReference type="EMBL" id="MBO2447717.1"/>
    </source>
</evidence>
<protein>
    <submittedName>
        <fullName evidence="3">DUF397 domain-containing protein</fullName>
    </submittedName>
</protein>
<evidence type="ECO:0000259" key="2">
    <source>
        <dbReference type="Pfam" id="PF04149"/>
    </source>
</evidence>
<accession>A0A939P875</accession>
<feature type="region of interest" description="Disordered" evidence="1">
    <location>
        <begin position="1"/>
        <end position="29"/>
    </location>
</feature>
<dbReference type="InterPro" id="IPR007278">
    <property type="entry name" value="DUF397"/>
</dbReference>
<organism evidence="3 4">
    <name type="scientific">Actinomadura barringtoniae</name>
    <dbReference type="NCBI Taxonomy" id="1427535"/>
    <lineage>
        <taxon>Bacteria</taxon>
        <taxon>Bacillati</taxon>
        <taxon>Actinomycetota</taxon>
        <taxon>Actinomycetes</taxon>
        <taxon>Streptosporangiales</taxon>
        <taxon>Thermomonosporaceae</taxon>
        <taxon>Actinomadura</taxon>
    </lineage>
</organism>
<feature type="domain" description="DUF397" evidence="2">
    <location>
        <begin position="37"/>
        <end position="97"/>
    </location>
</feature>
<name>A0A939P875_9ACTN</name>
<dbReference type="RefSeq" id="WP_208255351.1">
    <property type="nucleotide sequence ID" value="NZ_JAGEOJ010000004.1"/>
</dbReference>